<name>A0A0B7FIS6_THACB</name>
<evidence type="ECO:0000313" key="1">
    <source>
        <dbReference type="EMBL" id="CEL57911.1"/>
    </source>
</evidence>
<organism evidence="1 2">
    <name type="scientific">Thanatephorus cucumeris (strain AG1-IB / isolate 7/3/14)</name>
    <name type="common">Lettuce bottom rot fungus</name>
    <name type="synonym">Rhizoctonia solani</name>
    <dbReference type="NCBI Taxonomy" id="1108050"/>
    <lineage>
        <taxon>Eukaryota</taxon>
        <taxon>Fungi</taxon>
        <taxon>Dikarya</taxon>
        <taxon>Basidiomycota</taxon>
        <taxon>Agaricomycotina</taxon>
        <taxon>Agaricomycetes</taxon>
        <taxon>Cantharellales</taxon>
        <taxon>Ceratobasidiaceae</taxon>
        <taxon>Rhizoctonia</taxon>
        <taxon>Rhizoctonia solani AG-1</taxon>
    </lineage>
</organism>
<dbReference type="AlphaFoldDB" id="A0A0B7FIS6"/>
<accession>A0A0B7FIS6</accession>
<evidence type="ECO:0000313" key="2">
    <source>
        <dbReference type="Proteomes" id="UP000059188"/>
    </source>
</evidence>
<proteinExistence type="predicted"/>
<sequence length="78" mass="8905">MVITHAPDREWMIQTEHRVWISGDRTFIDGRPELSEQVQTSNQGRYRALGPTYLDARLSTSATSRHSASASRCKNFQP</sequence>
<gene>
    <name evidence="1" type="ORF">RSOLAG1IB_02655</name>
</gene>
<dbReference type="EMBL" id="LN679102">
    <property type="protein sequence ID" value="CEL57911.1"/>
    <property type="molecule type" value="Genomic_DNA"/>
</dbReference>
<reference evidence="1 2" key="1">
    <citation type="submission" date="2014-11" db="EMBL/GenBank/DDBJ databases">
        <authorList>
            <person name="Wibberg Daniel"/>
        </authorList>
    </citation>
    <scope>NUCLEOTIDE SEQUENCE [LARGE SCALE GENOMIC DNA]</scope>
    <source>
        <strain evidence="1">Rhizoctonia solani AG1-IB 7/3/14</strain>
    </source>
</reference>
<dbReference type="Proteomes" id="UP000059188">
    <property type="component" value="Unassembled WGS sequence"/>
</dbReference>
<protein>
    <submittedName>
        <fullName evidence="1">Uncharacterized protein</fullName>
    </submittedName>
</protein>
<keyword evidence="2" id="KW-1185">Reference proteome</keyword>